<evidence type="ECO:0000313" key="2">
    <source>
        <dbReference type="Proteomes" id="UP000717696"/>
    </source>
</evidence>
<dbReference type="Proteomes" id="UP000717696">
    <property type="component" value="Unassembled WGS sequence"/>
</dbReference>
<keyword evidence="2" id="KW-1185">Reference proteome</keyword>
<sequence>MPAHNTLHTEKMAATTSSPLLSLPFELRNQVYLEVLFCTIPKPEKPEALGIPHYRIYDKPNFDTGGYITVPYPPVNTNSHGLLRVNSQVRCEVSILLEDLRSKGKLIYDLDLAVEPPDVVVATPRCFPAPMGRIPILRADLRFFGEYDYRDTRASLWGWSLTCFLKMFLSRKPDPRPRARQESHREQVTIEKLVINIVTAPMVPGDSARRLGGLRPGEKEGDVDDLEMRLRFVESELHYQLRQCPWHDRDTELLYERIGTIETWAGGSLRRKWRMSGLLPGTNVWDKPETIVIMPSPYT</sequence>
<evidence type="ECO:0000313" key="1">
    <source>
        <dbReference type="EMBL" id="KAH7131701.1"/>
    </source>
</evidence>
<dbReference type="EMBL" id="JAGMUU010000019">
    <property type="protein sequence ID" value="KAH7131701.1"/>
    <property type="molecule type" value="Genomic_DNA"/>
</dbReference>
<protein>
    <submittedName>
        <fullName evidence="1">Uncharacterized protein</fullName>
    </submittedName>
</protein>
<reference evidence="1" key="1">
    <citation type="journal article" date="2021" name="Nat. Commun.">
        <title>Genetic determinants of endophytism in the Arabidopsis root mycobiome.</title>
        <authorList>
            <person name="Mesny F."/>
            <person name="Miyauchi S."/>
            <person name="Thiergart T."/>
            <person name="Pickel B."/>
            <person name="Atanasova L."/>
            <person name="Karlsson M."/>
            <person name="Huettel B."/>
            <person name="Barry K.W."/>
            <person name="Haridas S."/>
            <person name="Chen C."/>
            <person name="Bauer D."/>
            <person name="Andreopoulos W."/>
            <person name="Pangilinan J."/>
            <person name="LaButti K."/>
            <person name="Riley R."/>
            <person name="Lipzen A."/>
            <person name="Clum A."/>
            <person name="Drula E."/>
            <person name="Henrissat B."/>
            <person name="Kohler A."/>
            <person name="Grigoriev I.V."/>
            <person name="Martin F.M."/>
            <person name="Hacquard S."/>
        </authorList>
    </citation>
    <scope>NUCLEOTIDE SEQUENCE</scope>
    <source>
        <strain evidence="1">MPI-CAGE-AT-0021</strain>
    </source>
</reference>
<dbReference type="AlphaFoldDB" id="A0A9P9ITD4"/>
<comment type="caution">
    <text evidence="1">The sequence shown here is derived from an EMBL/GenBank/DDBJ whole genome shotgun (WGS) entry which is preliminary data.</text>
</comment>
<proteinExistence type="predicted"/>
<dbReference type="OrthoDB" id="2823490at2759"/>
<organism evidence="1 2">
    <name type="scientific">Dactylonectria estremocensis</name>
    <dbReference type="NCBI Taxonomy" id="1079267"/>
    <lineage>
        <taxon>Eukaryota</taxon>
        <taxon>Fungi</taxon>
        <taxon>Dikarya</taxon>
        <taxon>Ascomycota</taxon>
        <taxon>Pezizomycotina</taxon>
        <taxon>Sordariomycetes</taxon>
        <taxon>Hypocreomycetidae</taxon>
        <taxon>Hypocreales</taxon>
        <taxon>Nectriaceae</taxon>
        <taxon>Dactylonectria</taxon>
    </lineage>
</organism>
<name>A0A9P9ITD4_9HYPO</name>
<accession>A0A9P9ITD4</accession>
<gene>
    <name evidence="1" type="ORF">B0J13DRAFT_529679</name>
</gene>